<feature type="compositionally biased region" description="Basic and acidic residues" evidence="8">
    <location>
        <begin position="10"/>
        <end position="47"/>
    </location>
</feature>
<gene>
    <name evidence="11" type="ORF">I9W82_001135</name>
</gene>
<comment type="caution">
    <text evidence="11">The sequence shown here is derived from an EMBL/GenBank/DDBJ whole genome shotgun (WGS) entry which is preliminary data.</text>
</comment>
<keyword evidence="3" id="KW-0378">Hydrolase</keyword>
<evidence type="ECO:0000256" key="6">
    <source>
        <dbReference type="ARBA" id="ARBA00023136"/>
    </source>
</evidence>
<keyword evidence="4" id="KW-0256">Endoplasmic reticulum</keyword>
<feature type="transmembrane region" description="Helical" evidence="9">
    <location>
        <begin position="196"/>
        <end position="218"/>
    </location>
</feature>
<evidence type="ECO:0000313" key="11">
    <source>
        <dbReference type="EMBL" id="KAG5422042.1"/>
    </source>
</evidence>
<feature type="transmembrane region" description="Helical" evidence="9">
    <location>
        <begin position="91"/>
        <end position="113"/>
    </location>
</feature>
<evidence type="ECO:0000256" key="7">
    <source>
        <dbReference type="ARBA" id="ARBA00038324"/>
    </source>
</evidence>
<dbReference type="AlphaFoldDB" id="A0A8H7ZLN1"/>
<dbReference type="InterPro" id="IPR000326">
    <property type="entry name" value="PAP2/HPO"/>
</dbReference>
<feature type="transmembrane region" description="Helical" evidence="9">
    <location>
        <begin position="288"/>
        <end position="306"/>
    </location>
</feature>
<evidence type="ECO:0000256" key="9">
    <source>
        <dbReference type="SAM" id="Phobius"/>
    </source>
</evidence>
<evidence type="ECO:0000256" key="2">
    <source>
        <dbReference type="ARBA" id="ARBA00022692"/>
    </source>
</evidence>
<dbReference type="CDD" id="cd03388">
    <property type="entry name" value="PAP2_SPPase1"/>
    <property type="match status" value="1"/>
</dbReference>
<dbReference type="Proteomes" id="UP000669133">
    <property type="component" value="Unassembled WGS sequence"/>
</dbReference>
<dbReference type="RefSeq" id="XP_067551158.1">
    <property type="nucleotide sequence ID" value="XM_067689849.1"/>
</dbReference>
<feature type="transmembrane region" description="Helical" evidence="9">
    <location>
        <begin position="125"/>
        <end position="144"/>
    </location>
</feature>
<proteinExistence type="inferred from homology"/>
<evidence type="ECO:0000256" key="5">
    <source>
        <dbReference type="ARBA" id="ARBA00022989"/>
    </source>
</evidence>
<dbReference type="GO" id="GO:0005789">
    <property type="term" value="C:endoplasmic reticulum membrane"/>
    <property type="evidence" value="ECO:0007669"/>
    <property type="project" value="UniProtKB-SubCell"/>
</dbReference>
<reference evidence="11 12" key="1">
    <citation type="submission" date="2020-12" db="EMBL/GenBank/DDBJ databases">
        <title>Effect of drift, selection, and recombination on the evolution of hybrid genomes in Candida yeast pathogens.</title>
        <authorList>
            <person name="Mixao V."/>
            <person name="Ksiezopolska E."/>
            <person name="Saus E."/>
            <person name="Boekhout T."/>
            <person name="Gacser A."/>
            <person name="Gabaldon T."/>
        </authorList>
    </citation>
    <scope>NUCLEOTIDE SEQUENCE [LARGE SCALE GENOMIC DNA]</scope>
    <source>
        <strain evidence="11 12">BP57</strain>
    </source>
</reference>
<feature type="transmembrane region" description="Helical" evidence="9">
    <location>
        <begin position="467"/>
        <end position="485"/>
    </location>
</feature>
<keyword evidence="5 9" id="KW-1133">Transmembrane helix</keyword>
<comment type="similarity">
    <text evidence="7">Belongs to the type 2 lipid phosphate phosphatase family.</text>
</comment>
<keyword evidence="6 9" id="KW-0472">Membrane</keyword>
<evidence type="ECO:0000256" key="8">
    <source>
        <dbReference type="SAM" id="MobiDB-lite"/>
    </source>
</evidence>
<dbReference type="SUPFAM" id="SSF48317">
    <property type="entry name" value="Acid phosphatase/Vanadium-dependent haloperoxidase"/>
    <property type="match status" value="1"/>
</dbReference>
<comment type="subcellular location">
    <subcellularLocation>
        <location evidence="1">Endoplasmic reticulum membrane</location>
        <topology evidence="1">Multi-pass membrane protein</topology>
    </subcellularLocation>
</comment>
<keyword evidence="12" id="KW-1185">Reference proteome</keyword>
<dbReference type="PANTHER" id="PTHR14969">
    <property type="entry name" value="SPHINGOSINE-1-PHOSPHATE PHOSPHOHYDROLASE"/>
    <property type="match status" value="1"/>
</dbReference>
<organism evidence="11 12">
    <name type="scientific">Candida metapsilosis</name>
    <dbReference type="NCBI Taxonomy" id="273372"/>
    <lineage>
        <taxon>Eukaryota</taxon>
        <taxon>Fungi</taxon>
        <taxon>Dikarya</taxon>
        <taxon>Ascomycota</taxon>
        <taxon>Saccharomycotina</taxon>
        <taxon>Pichiomycetes</taxon>
        <taxon>Debaryomycetaceae</taxon>
        <taxon>Candida/Lodderomyces clade</taxon>
        <taxon>Candida</taxon>
    </lineage>
</organism>
<feature type="transmembrane region" description="Helical" evidence="9">
    <location>
        <begin position="256"/>
        <end position="276"/>
    </location>
</feature>
<evidence type="ECO:0000313" key="12">
    <source>
        <dbReference type="Proteomes" id="UP000669133"/>
    </source>
</evidence>
<evidence type="ECO:0000256" key="3">
    <source>
        <dbReference type="ARBA" id="ARBA00022801"/>
    </source>
</evidence>
<dbReference type="OrthoDB" id="301434at2759"/>
<feature type="transmembrane region" description="Helical" evidence="9">
    <location>
        <begin position="224"/>
        <end position="244"/>
    </location>
</feature>
<dbReference type="GO" id="GO:0042392">
    <property type="term" value="F:sphingosine-1-phosphate phosphatase activity"/>
    <property type="evidence" value="ECO:0007669"/>
    <property type="project" value="TreeGrafter"/>
</dbReference>
<sequence>MQRSNNNSDVEVKSELQHRAKQETSKKSSKPVGKEIEDHSGDAGNKAEDHYKQRLSPFRYKFRSYLLPIVRYETDILYQLQSSLRNTVFDFYFAWTANLASHTFYVLMLPPPIWFGASKMARDLVYVLGLGIYLTGFLKDYFCLPRPRSPPLHRITMSSYTTQEYGFPSSHSANATAVTLVVMSNIIRNRGAFDSVTYYSIIVGLAIYYFSLIFGRLYTGMHGFLDIFTGSAVGLSVFLFRFYFGEQWDTMMFNHGYIFGIALILGLNLFMIHIYPEPIDDCPCFDDSVAFVGVLIGLDLTHLVGYQSKIFFNLNDFGDHYLLPFVNDGGPFKILARFLLGVGLVVTWKSISKPVIFTILPPVYKVVGVYLPRRNYISTAHTRDPTRHIRSTSISNDVDQIGNINKFIKGVSDHSQLDRYGPSSDIDYYEIMDYNKGKKGKPIDLEKLNFKSGVFKDRYDVEIVGRLIVYAGVSCASVLAFHFAAKYLNL</sequence>
<evidence type="ECO:0000256" key="1">
    <source>
        <dbReference type="ARBA" id="ARBA00004477"/>
    </source>
</evidence>
<evidence type="ECO:0000256" key="4">
    <source>
        <dbReference type="ARBA" id="ARBA00022824"/>
    </source>
</evidence>
<keyword evidence="2 9" id="KW-0812">Transmembrane</keyword>
<dbReference type="EMBL" id="JAEOAQ010000001">
    <property type="protein sequence ID" value="KAG5422042.1"/>
    <property type="molecule type" value="Genomic_DNA"/>
</dbReference>
<feature type="region of interest" description="Disordered" evidence="8">
    <location>
        <begin position="1"/>
        <end position="47"/>
    </location>
</feature>
<dbReference type="InterPro" id="IPR036938">
    <property type="entry name" value="PAP2/HPO_sf"/>
</dbReference>
<protein>
    <submittedName>
        <fullName evidence="11">LCB3</fullName>
    </submittedName>
</protein>
<evidence type="ECO:0000259" key="10">
    <source>
        <dbReference type="SMART" id="SM00014"/>
    </source>
</evidence>
<dbReference type="SMART" id="SM00014">
    <property type="entry name" value="acidPPc"/>
    <property type="match status" value="1"/>
</dbReference>
<feature type="domain" description="Phosphatidic acid phosphatase type 2/haloperoxidase" evidence="10">
    <location>
        <begin position="121"/>
        <end position="242"/>
    </location>
</feature>
<dbReference type="PANTHER" id="PTHR14969:SF28">
    <property type="entry name" value="DIHYDROSPHINGOSINE 1-PHOSPHATE PHOSPHATASE LCB3-RELATED"/>
    <property type="match status" value="1"/>
</dbReference>
<accession>A0A8H7ZLN1</accession>
<name>A0A8H7ZLN1_9ASCO</name>
<dbReference type="Gene3D" id="1.20.144.10">
    <property type="entry name" value="Phosphatidic acid phosphatase type 2/haloperoxidase"/>
    <property type="match status" value="1"/>
</dbReference>
<dbReference type="GeneID" id="93649764"/>
<dbReference type="Pfam" id="PF01569">
    <property type="entry name" value="PAP2"/>
    <property type="match status" value="1"/>
</dbReference>
<dbReference type="GO" id="GO:0006629">
    <property type="term" value="P:lipid metabolic process"/>
    <property type="evidence" value="ECO:0007669"/>
    <property type="project" value="UniProtKB-ARBA"/>
</dbReference>